<dbReference type="PANTHER" id="PTHR34219:SF1">
    <property type="entry name" value="PEPSY DOMAIN-CONTAINING PROTEIN"/>
    <property type="match status" value="1"/>
</dbReference>
<keyword evidence="2" id="KW-0812">Transmembrane</keyword>
<sequence length="443" mass="47643">MFVAALSGFFYALAPTIERGLYHQEMTADGGQAQSLDKQVDAARAVHPDLDIARVQSSDNPKATTRVLFADPDLPSKSYTHAVFVDPASLAIKGDLVQYGGSAALPFRTWLSQGHRSLWLGEPGRIYAEIAASWLAPFAITGLFLWWTTRKRTRKNATRAQSARMKNVGRHSTIGVWIALGMLFLGASGLSWSLVAGDNIAAVREQLQWQTPSISATAPEHTDHGAGDHTTPDPAAANAHAEHAASSAQVGHGDHHAAHASQDIYQHINAVARQAGLTGVLDIKSPAEPGALWTVNETRQPFSFSTDAVAINPDTMSVANTLKFSDWPIAARLTTWAIQLHMGTLFGIYSQIALAVLALGLMASIVIGYIMWFQRVRKNAARTLAPSFRWNQTSLGVRIALIAALIGYSIIAPLFAASLVVVILLGAVIQYAGKRTSPRTSEG</sequence>
<dbReference type="Pfam" id="PF03929">
    <property type="entry name" value="PepSY_TM"/>
    <property type="match status" value="1"/>
</dbReference>
<evidence type="ECO:0000313" key="4">
    <source>
        <dbReference type="Proteomes" id="UP000436181"/>
    </source>
</evidence>
<feature type="transmembrane region" description="Helical" evidence="2">
    <location>
        <begin position="174"/>
        <end position="195"/>
    </location>
</feature>
<comment type="caution">
    <text evidence="3">The sequence shown here is derived from an EMBL/GenBank/DDBJ whole genome shotgun (WGS) entry which is preliminary data.</text>
</comment>
<gene>
    <name evidence="3" type="ORF">F8377_05830</name>
</gene>
<name>A0ABQ6VFJ7_9CORY</name>
<evidence type="ECO:0000313" key="3">
    <source>
        <dbReference type="EMBL" id="KAB3521066.1"/>
    </source>
</evidence>
<keyword evidence="2" id="KW-1133">Transmembrane helix</keyword>
<evidence type="ECO:0000256" key="1">
    <source>
        <dbReference type="SAM" id="MobiDB-lite"/>
    </source>
</evidence>
<feature type="transmembrane region" description="Helical" evidence="2">
    <location>
        <begin position="399"/>
        <end position="432"/>
    </location>
</feature>
<protein>
    <submittedName>
        <fullName evidence="3">PepSY domain-containing protein</fullName>
    </submittedName>
</protein>
<evidence type="ECO:0000256" key="2">
    <source>
        <dbReference type="SAM" id="Phobius"/>
    </source>
</evidence>
<feature type="transmembrane region" description="Helical" evidence="2">
    <location>
        <begin position="348"/>
        <end position="372"/>
    </location>
</feature>
<keyword evidence="2" id="KW-0472">Membrane</keyword>
<dbReference type="InterPro" id="IPR005625">
    <property type="entry name" value="PepSY-ass_TM"/>
</dbReference>
<dbReference type="Proteomes" id="UP000436181">
    <property type="component" value="Unassembled WGS sequence"/>
</dbReference>
<accession>A0ABQ6VFJ7</accession>
<feature type="compositionally biased region" description="Basic and acidic residues" evidence="1">
    <location>
        <begin position="220"/>
        <end position="231"/>
    </location>
</feature>
<feature type="compositionally biased region" description="Low complexity" evidence="1">
    <location>
        <begin position="235"/>
        <end position="248"/>
    </location>
</feature>
<proteinExistence type="predicted"/>
<feature type="transmembrane region" description="Helical" evidence="2">
    <location>
        <begin position="126"/>
        <end position="147"/>
    </location>
</feature>
<feature type="region of interest" description="Disordered" evidence="1">
    <location>
        <begin position="214"/>
        <end position="256"/>
    </location>
</feature>
<keyword evidence="4" id="KW-1185">Reference proteome</keyword>
<reference evidence="3 4" key="1">
    <citation type="submission" date="2019-10" db="EMBL/GenBank/DDBJ databases">
        <title>Corynebacterium sp novel species isolated from the respiratory tract of Marmot.</title>
        <authorList>
            <person name="Zhang G."/>
        </authorList>
    </citation>
    <scope>NUCLEOTIDE SEQUENCE [LARGE SCALE GENOMIC DNA]</scope>
    <source>
        <strain evidence="3 4">336</strain>
    </source>
</reference>
<dbReference type="PANTHER" id="PTHR34219">
    <property type="entry name" value="IRON-REGULATED INNER MEMBRANE PROTEIN-RELATED"/>
    <property type="match status" value="1"/>
</dbReference>
<dbReference type="EMBL" id="WBZJ01000002">
    <property type="protein sequence ID" value="KAB3521066.1"/>
    <property type="molecule type" value="Genomic_DNA"/>
</dbReference>
<organism evidence="3 4">
    <name type="scientific">Corynebacterium zhongnanshanii</name>
    <dbReference type="NCBI Taxonomy" id="2768834"/>
    <lineage>
        <taxon>Bacteria</taxon>
        <taxon>Bacillati</taxon>
        <taxon>Actinomycetota</taxon>
        <taxon>Actinomycetes</taxon>
        <taxon>Mycobacteriales</taxon>
        <taxon>Corynebacteriaceae</taxon>
        <taxon>Corynebacterium</taxon>
    </lineage>
</organism>